<dbReference type="PANTHER" id="PTHR12197:SF251">
    <property type="entry name" value="EG:BACR7C10.4 PROTEIN"/>
    <property type="match status" value="1"/>
</dbReference>
<dbReference type="Gene3D" id="2.170.270.10">
    <property type="entry name" value="SET domain"/>
    <property type="match status" value="1"/>
</dbReference>
<comment type="caution">
    <text evidence="3">The sequence shown here is derived from an EMBL/GenBank/DDBJ whole genome shotgun (WGS) entry which is preliminary data.</text>
</comment>
<evidence type="ECO:0000259" key="2">
    <source>
        <dbReference type="PROSITE" id="PS50280"/>
    </source>
</evidence>
<feature type="compositionally biased region" description="Acidic residues" evidence="1">
    <location>
        <begin position="316"/>
        <end position="329"/>
    </location>
</feature>
<dbReference type="EMBL" id="QUSY01000279">
    <property type="protein sequence ID" value="RHY30740.1"/>
    <property type="molecule type" value="Genomic_DNA"/>
</dbReference>
<organism evidence="3 4">
    <name type="scientific">Aphanomyces invadans</name>
    <dbReference type="NCBI Taxonomy" id="157072"/>
    <lineage>
        <taxon>Eukaryota</taxon>
        <taxon>Sar</taxon>
        <taxon>Stramenopiles</taxon>
        <taxon>Oomycota</taxon>
        <taxon>Saprolegniomycetes</taxon>
        <taxon>Saprolegniales</taxon>
        <taxon>Verrucalvaceae</taxon>
        <taxon>Aphanomyces</taxon>
    </lineage>
</organism>
<keyword evidence="4" id="KW-1185">Reference proteome</keyword>
<name>A0A3R6Z5E6_9STRA</name>
<evidence type="ECO:0000313" key="3">
    <source>
        <dbReference type="EMBL" id="RHY30740.1"/>
    </source>
</evidence>
<gene>
    <name evidence="3" type="ORF">DYB32_007295</name>
</gene>
<evidence type="ECO:0000256" key="1">
    <source>
        <dbReference type="SAM" id="MobiDB-lite"/>
    </source>
</evidence>
<proteinExistence type="predicted"/>
<reference evidence="3 4" key="1">
    <citation type="submission" date="2018-08" db="EMBL/GenBank/DDBJ databases">
        <title>Aphanomyces genome sequencing and annotation.</title>
        <authorList>
            <person name="Minardi D."/>
            <person name="Oidtmann B."/>
            <person name="Van Der Giezen M."/>
            <person name="Studholme D.J."/>
        </authorList>
    </citation>
    <scope>NUCLEOTIDE SEQUENCE [LARGE SCALE GENOMIC DNA]</scope>
    <source>
        <strain evidence="3 4">NJM0002</strain>
    </source>
</reference>
<dbReference type="GO" id="GO:0005634">
    <property type="term" value="C:nucleus"/>
    <property type="evidence" value="ECO:0007669"/>
    <property type="project" value="TreeGrafter"/>
</dbReference>
<dbReference type="InterPro" id="IPR001214">
    <property type="entry name" value="SET_dom"/>
</dbReference>
<dbReference type="CDD" id="cd20071">
    <property type="entry name" value="SET_SMYD"/>
    <property type="match status" value="1"/>
</dbReference>
<dbReference type="VEuPathDB" id="FungiDB:H310_02551"/>
<dbReference type="Proteomes" id="UP000285060">
    <property type="component" value="Unassembled WGS sequence"/>
</dbReference>
<dbReference type="PROSITE" id="PS50280">
    <property type="entry name" value="SET"/>
    <property type="match status" value="1"/>
</dbReference>
<sequence length="448" mass="48639">MGMRVNGDGSNRGMIAQPLLEVRVDAVKGRGLYTLEAVEENAVVLRDDPIAVASMDAPRMSCAVCKRFVGSIQLHLLVLAEQVNVDSHVRSNEDMTLLPTMETDLSLPNLPSPVVPAYMTLYPSTAAPSIVCSQACRDILHVQPTHVFTPSQSFEALSGPGLDSDHILLVATLMAIVLHRLSMQTTLYWEDAVHDILNLCVARATPPLNVKVLKAAFQNVMAIFTAPSSSSEPAGAVQYFHDRMTLDMFERFVGIVQANAVGVQVPSPISRYFAACEDDPSIKTVLVARASTLVEAALNKLCEDETSGDEGSQEHGDDEPDDDSEDGDTIEFVWPQDSSNSDAATLCFSSSVLPDLGGLALFPRFSMLNHSCDPSCALAYTDDTAQITVFALRPLGPGDELTISYLDATAPFKTRQDELHTRYGFTCTCRRCISQPTDASKKKHQRVA</sequence>
<dbReference type="Pfam" id="PF00856">
    <property type="entry name" value="SET"/>
    <property type="match status" value="1"/>
</dbReference>
<feature type="domain" description="SET" evidence="2">
    <location>
        <begin position="18"/>
        <end position="406"/>
    </location>
</feature>
<dbReference type="AlphaFoldDB" id="A0A3R6Z5E6"/>
<dbReference type="PANTHER" id="PTHR12197">
    <property type="entry name" value="HISTONE-LYSINE N-METHYLTRANSFERASE SMYD"/>
    <property type="match status" value="1"/>
</dbReference>
<protein>
    <recommendedName>
        <fullName evidence="2">SET domain-containing protein</fullName>
    </recommendedName>
</protein>
<accession>A0A3R6Z5E6</accession>
<evidence type="ECO:0000313" key="4">
    <source>
        <dbReference type="Proteomes" id="UP000285060"/>
    </source>
</evidence>
<dbReference type="SUPFAM" id="SSF82199">
    <property type="entry name" value="SET domain"/>
    <property type="match status" value="2"/>
</dbReference>
<dbReference type="InterPro" id="IPR050869">
    <property type="entry name" value="H3K4_H4K5_MeTrfase"/>
</dbReference>
<dbReference type="InterPro" id="IPR046341">
    <property type="entry name" value="SET_dom_sf"/>
</dbReference>
<feature type="region of interest" description="Disordered" evidence="1">
    <location>
        <begin position="304"/>
        <end position="334"/>
    </location>
</feature>